<dbReference type="CDD" id="cd24017">
    <property type="entry name" value="ASKHA_T2SSL_N"/>
    <property type="match status" value="1"/>
</dbReference>
<evidence type="ECO:0000256" key="1">
    <source>
        <dbReference type="ARBA" id="ARBA00004377"/>
    </source>
</evidence>
<dbReference type="InterPro" id="IPR007812">
    <property type="entry name" value="T2SS_protein-GspL"/>
</dbReference>
<dbReference type="GO" id="GO:0009276">
    <property type="term" value="C:Gram-negative-bacterium-type cell wall"/>
    <property type="evidence" value="ECO:0007669"/>
    <property type="project" value="InterPro"/>
</dbReference>
<dbReference type="NCBIfam" id="TIGR01709">
    <property type="entry name" value="typeII_sec_gspL"/>
    <property type="match status" value="1"/>
</dbReference>
<dbReference type="GO" id="GO:0005886">
    <property type="term" value="C:plasma membrane"/>
    <property type="evidence" value="ECO:0007669"/>
    <property type="project" value="UniProtKB-SubCell"/>
</dbReference>
<evidence type="ECO:0000256" key="9">
    <source>
        <dbReference type="ARBA" id="ARBA00023136"/>
    </source>
</evidence>
<dbReference type="Gene3D" id="3.30.420.380">
    <property type="match status" value="1"/>
</dbReference>
<reference evidence="13 14" key="1">
    <citation type="submission" date="2013-10" db="EMBL/GenBank/DDBJ databases">
        <title>Salinisphaera halophila YIM 95161 Genome Sequencing.</title>
        <authorList>
            <person name="Lai Q."/>
            <person name="Li C."/>
            <person name="Shao Z."/>
        </authorList>
    </citation>
    <scope>NUCLEOTIDE SEQUENCE [LARGE SCALE GENOMIC DNA]</scope>
    <source>
        <strain evidence="13 14">YIM 95161</strain>
    </source>
</reference>
<evidence type="ECO:0000259" key="11">
    <source>
        <dbReference type="Pfam" id="PF05134"/>
    </source>
</evidence>
<dbReference type="GO" id="GO:0015628">
    <property type="term" value="P:protein secretion by the type II secretion system"/>
    <property type="evidence" value="ECO:0007669"/>
    <property type="project" value="InterPro"/>
</dbReference>
<evidence type="ECO:0000256" key="2">
    <source>
        <dbReference type="ARBA" id="ARBA00005318"/>
    </source>
</evidence>
<feature type="domain" description="GspL periplasmic" evidence="12">
    <location>
        <begin position="247"/>
        <end position="395"/>
    </location>
</feature>
<keyword evidence="9" id="KW-0472">Membrane</keyword>
<evidence type="ECO:0000256" key="7">
    <source>
        <dbReference type="ARBA" id="ARBA00022927"/>
    </source>
</evidence>
<evidence type="ECO:0000256" key="10">
    <source>
        <dbReference type="PIRNR" id="PIRNR015761"/>
    </source>
</evidence>
<feature type="domain" description="GspL cytoplasmic actin-ATPase-like" evidence="11">
    <location>
        <begin position="34"/>
        <end position="238"/>
    </location>
</feature>
<dbReference type="Proteomes" id="UP000285123">
    <property type="component" value="Unassembled WGS sequence"/>
</dbReference>
<keyword evidence="7 10" id="KW-0653">Protein transport</keyword>
<dbReference type="SUPFAM" id="SSF53067">
    <property type="entry name" value="Actin-like ATPase domain"/>
    <property type="match status" value="1"/>
</dbReference>
<proteinExistence type="inferred from homology"/>
<dbReference type="Gene3D" id="3.30.1360.100">
    <property type="entry name" value="General secretion pathway protein M, EpsM"/>
    <property type="match status" value="1"/>
</dbReference>
<keyword evidence="5" id="KW-0997">Cell inner membrane</keyword>
<accession>A0A423PLD7</accession>
<keyword evidence="6" id="KW-0812">Transmembrane</keyword>
<evidence type="ECO:0000256" key="8">
    <source>
        <dbReference type="ARBA" id="ARBA00022989"/>
    </source>
</evidence>
<comment type="subcellular location">
    <subcellularLocation>
        <location evidence="1">Cell inner membrane</location>
        <topology evidence="1">Single-pass membrane protein</topology>
    </subcellularLocation>
</comment>
<evidence type="ECO:0000256" key="6">
    <source>
        <dbReference type="ARBA" id="ARBA00022692"/>
    </source>
</evidence>
<keyword evidence="3 10" id="KW-0813">Transport</keyword>
<keyword evidence="4" id="KW-1003">Cell membrane</keyword>
<keyword evidence="8" id="KW-1133">Transmembrane helix</keyword>
<organism evidence="13 14">
    <name type="scientific">Salinisphaera orenii YIM 95161</name>
    <dbReference type="NCBI Taxonomy" id="1051139"/>
    <lineage>
        <taxon>Bacteria</taxon>
        <taxon>Pseudomonadati</taxon>
        <taxon>Pseudomonadota</taxon>
        <taxon>Gammaproteobacteria</taxon>
        <taxon>Salinisphaerales</taxon>
        <taxon>Salinisphaeraceae</taxon>
        <taxon>Salinisphaera</taxon>
    </lineage>
</organism>
<dbReference type="Pfam" id="PF05134">
    <property type="entry name" value="T2SSL"/>
    <property type="match status" value="1"/>
</dbReference>
<dbReference type="InterPro" id="IPR025691">
    <property type="entry name" value="GspL_pp_dom"/>
</dbReference>
<dbReference type="Pfam" id="PF12693">
    <property type="entry name" value="GspL_C"/>
    <property type="match status" value="1"/>
</dbReference>
<evidence type="ECO:0000313" key="14">
    <source>
        <dbReference type="Proteomes" id="UP000285123"/>
    </source>
</evidence>
<sequence length="402" mass="43033">MPVADRLIIHFDGERAAWLDDRGALARGTPADAASAAGERPAVVLLPSEQVLLTTVRLPPIRQARRRLQAARYALEDRLVSRVDSLHFALAARAGTDGGTPVAVIDETLLRDHLDRLEEAGLDVLQLTADALTLPAPAEDQWQVLALNGRVLARTDVRHAFAAEAGLWPALAAGGTPPARVLLHADSEAAAEMAAAIDVEPHPAIDRKIFDGPDAALIWLLTNVDLQHAINLRQGAFARTSAMQAWWQPFKITAGLAAAWLIVAIAARGIESWQLGSRIDDLEATTESAFRDAFPDVQTINDVRVQAEQRIRELRGSGGSGGVFSLLQAIAEVTGDAGDIRIRSLQYRDGAVYLNLRGDNVQALESLRAGFARQPGTRLSVESADAAADGVQIRARVSGAEA</sequence>
<evidence type="ECO:0000256" key="5">
    <source>
        <dbReference type="ARBA" id="ARBA00022519"/>
    </source>
</evidence>
<evidence type="ECO:0000256" key="4">
    <source>
        <dbReference type="ARBA" id="ARBA00022475"/>
    </source>
</evidence>
<comment type="similarity">
    <text evidence="2 10">Belongs to the GSP L family.</text>
</comment>
<dbReference type="PIRSF" id="PIRSF015761">
    <property type="entry name" value="Protein_L"/>
    <property type="match status" value="1"/>
</dbReference>
<evidence type="ECO:0000259" key="12">
    <source>
        <dbReference type="Pfam" id="PF12693"/>
    </source>
</evidence>
<dbReference type="AlphaFoldDB" id="A0A423PLD7"/>
<dbReference type="EMBL" id="AYKF01000102">
    <property type="protein sequence ID" value="ROO26331.1"/>
    <property type="molecule type" value="Genomic_DNA"/>
</dbReference>
<dbReference type="InterPro" id="IPR024230">
    <property type="entry name" value="GspL_cyto_dom"/>
</dbReference>
<dbReference type="InterPro" id="IPR043129">
    <property type="entry name" value="ATPase_NBD"/>
</dbReference>
<protein>
    <recommendedName>
        <fullName evidence="10">Type II secretion system protein L</fullName>
        <shortName evidence="10">T2SS protein L</shortName>
    </recommendedName>
</protein>
<evidence type="ECO:0000256" key="3">
    <source>
        <dbReference type="ARBA" id="ARBA00022448"/>
    </source>
</evidence>
<gene>
    <name evidence="13" type="ORF">SAHL_13030</name>
</gene>
<comment type="function">
    <text evidence="10">Inner membrane component of the type II secretion system required for the energy-dependent secretion of extracellular factors such as proteases and toxins from the periplasm.</text>
</comment>
<dbReference type="GO" id="GO:0015627">
    <property type="term" value="C:type II protein secretion system complex"/>
    <property type="evidence" value="ECO:0007669"/>
    <property type="project" value="InterPro"/>
</dbReference>
<name>A0A423PLD7_9GAMM</name>
<comment type="caution">
    <text evidence="13">The sequence shown here is derived from an EMBL/GenBank/DDBJ whole genome shotgun (WGS) entry which is preliminary data.</text>
</comment>
<evidence type="ECO:0000313" key="13">
    <source>
        <dbReference type="EMBL" id="ROO26331.1"/>
    </source>
</evidence>